<dbReference type="Proteomes" id="UP001153050">
    <property type="component" value="Unassembled WGS sequence"/>
</dbReference>
<gene>
    <name evidence="1" type="ORF">MES5069_490005</name>
</gene>
<name>A0ABN8K849_9HYPH</name>
<dbReference type="EMBL" id="CAKXZT010000145">
    <property type="protein sequence ID" value="CAH2405702.1"/>
    <property type="molecule type" value="Genomic_DNA"/>
</dbReference>
<proteinExistence type="predicted"/>
<reference evidence="1 2" key="1">
    <citation type="submission" date="2022-03" db="EMBL/GenBank/DDBJ databases">
        <authorList>
            <person name="Brunel B."/>
        </authorList>
    </citation>
    <scope>NUCLEOTIDE SEQUENCE [LARGE SCALE GENOMIC DNA]</scope>
    <source>
        <strain evidence="1">STM5069sample</strain>
    </source>
</reference>
<protein>
    <submittedName>
        <fullName evidence="1">Uncharacterized protein</fullName>
    </submittedName>
</protein>
<comment type="caution">
    <text evidence="1">The sequence shown here is derived from an EMBL/GenBank/DDBJ whole genome shotgun (WGS) entry which is preliminary data.</text>
</comment>
<accession>A0ABN8K849</accession>
<keyword evidence="2" id="KW-1185">Reference proteome</keyword>
<sequence>MSHLMSMLRVENDASIVPGQRREIFAEGEPDEMRFDDLLGLGQRLGVDRFHRYVQPFGTGIHGSRAAGEPALPMPIAIVDLDLVREMLAKLLEISARIRRFAARGCSQHRDLII</sequence>
<organism evidence="1 2">
    <name type="scientific">Mesorhizobium escarrei</name>
    <dbReference type="NCBI Taxonomy" id="666018"/>
    <lineage>
        <taxon>Bacteria</taxon>
        <taxon>Pseudomonadati</taxon>
        <taxon>Pseudomonadota</taxon>
        <taxon>Alphaproteobacteria</taxon>
        <taxon>Hyphomicrobiales</taxon>
        <taxon>Phyllobacteriaceae</taxon>
        <taxon>Mesorhizobium</taxon>
    </lineage>
</organism>
<evidence type="ECO:0000313" key="1">
    <source>
        <dbReference type="EMBL" id="CAH2405702.1"/>
    </source>
</evidence>
<evidence type="ECO:0000313" key="2">
    <source>
        <dbReference type="Proteomes" id="UP001153050"/>
    </source>
</evidence>